<evidence type="ECO:0000313" key="4">
    <source>
        <dbReference type="Proteomes" id="UP000001744"/>
    </source>
</evidence>
<feature type="region of interest" description="Disordered" evidence="1">
    <location>
        <begin position="1"/>
        <end position="41"/>
    </location>
</feature>
<dbReference type="PANTHER" id="PTHR14303">
    <property type="entry name" value="DNA POLYMERASE DELTA SUBUNIT 4"/>
    <property type="match status" value="1"/>
</dbReference>
<sequence length="143" mass="16995">MRRRENIQDQFPRVVRSGGQKPKPFRDKQQKNTEKKEQLTLEERVSQLPELQRKVNEEWESSVNHNPPVHAEGMSKVELVLHKFDMTAKYGPYLGMTRLERWHRAERYGLHPPDFIRHILELPEAYEANNVRKSLFYSVASTK</sequence>
<dbReference type="eggNOG" id="ENOG502SC9I">
    <property type="taxonomic scope" value="Eukaryota"/>
</dbReference>
<dbReference type="Proteomes" id="UP000001744">
    <property type="component" value="Unassembled WGS sequence"/>
</dbReference>
<dbReference type="GO" id="GO:0000731">
    <property type="term" value="P:DNA synthesis involved in DNA repair"/>
    <property type="evidence" value="ECO:0007669"/>
    <property type="project" value="InterPro"/>
</dbReference>
<dbReference type="JaponicusDB" id="SJAG_05197">
    <property type="gene designation" value="cdm1"/>
</dbReference>
<evidence type="ECO:0000313" key="3">
    <source>
        <dbReference type="JaponicusDB" id="SJAG_05197"/>
    </source>
</evidence>
<keyword evidence="4" id="KW-1185">Reference proteome</keyword>
<dbReference type="RefSeq" id="XP_002171883.1">
    <property type="nucleotide sequence ID" value="XM_002171847.1"/>
</dbReference>
<evidence type="ECO:0000313" key="2">
    <source>
        <dbReference type="EMBL" id="EEB05590.1"/>
    </source>
</evidence>
<dbReference type="OMA" id="WRRAKRF"/>
<name>B6JW39_SCHJY</name>
<evidence type="ECO:0000256" key="1">
    <source>
        <dbReference type="SAM" id="MobiDB-lite"/>
    </source>
</evidence>
<dbReference type="HOGENOM" id="CLU_1628037_0_0_1"/>
<protein>
    <submittedName>
        <fullName evidence="2">DNA polymerase delta subunit Cdm1</fullName>
    </submittedName>
</protein>
<reference evidence="2 4" key="1">
    <citation type="journal article" date="2011" name="Science">
        <title>Comparative functional genomics of the fission yeasts.</title>
        <authorList>
            <person name="Rhind N."/>
            <person name="Chen Z."/>
            <person name="Yassour M."/>
            <person name="Thompson D.A."/>
            <person name="Haas B.J."/>
            <person name="Habib N."/>
            <person name="Wapinski I."/>
            <person name="Roy S."/>
            <person name="Lin M.F."/>
            <person name="Heiman D.I."/>
            <person name="Young S.K."/>
            <person name="Furuya K."/>
            <person name="Guo Y."/>
            <person name="Pidoux A."/>
            <person name="Chen H.M."/>
            <person name="Robbertse B."/>
            <person name="Goldberg J.M."/>
            <person name="Aoki K."/>
            <person name="Bayne E.H."/>
            <person name="Berlin A.M."/>
            <person name="Desjardins C.A."/>
            <person name="Dobbs E."/>
            <person name="Dukaj L."/>
            <person name="Fan L."/>
            <person name="FitzGerald M.G."/>
            <person name="French C."/>
            <person name="Gujja S."/>
            <person name="Hansen K."/>
            <person name="Keifenheim D."/>
            <person name="Levin J.Z."/>
            <person name="Mosher R.A."/>
            <person name="Mueller C.A."/>
            <person name="Pfiffner J."/>
            <person name="Priest M."/>
            <person name="Russ C."/>
            <person name="Smialowska A."/>
            <person name="Swoboda P."/>
            <person name="Sykes S.M."/>
            <person name="Vaughn M."/>
            <person name="Vengrova S."/>
            <person name="Yoder R."/>
            <person name="Zeng Q."/>
            <person name="Allshire R."/>
            <person name="Baulcombe D."/>
            <person name="Birren B.W."/>
            <person name="Brown W."/>
            <person name="Ekwall K."/>
            <person name="Kellis M."/>
            <person name="Leatherwood J."/>
            <person name="Levin H."/>
            <person name="Margalit H."/>
            <person name="Martienssen R."/>
            <person name="Nieduszynski C.A."/>
            <person name="Spatafora J.W."/>
            <person name="Friedman N."/>
            <person name="Dalgaard J.Z."/>
            <person name="Baumann P."/>
            <person name="Niki H."/>
            <person name="Regev A."/>
            <person name="Nusbaum C."/>
        </authorList>
    </citation>
    <scope>NUCLEOTIDE SEQUENCE [LARGE SCALE GENOMIC DNA]</scope>
    <source>
        <strain evidence="4">yFS275 / FY16936</strain>
    </source>
</reference>
<dbReference type="Pfam" id="PF04081">
    <property type="entry name" value="DNA_pol_delta_4"/>
    <property type="match status" value="1"/>
</dbReference>
<dbReference type="GeneID" id="7050649"/>
<organism evidence="2 4">
    <name type="scientific">Schizosaccharomyces japonicus (strain yFS275 / FY16936)</name>
    <name type="common">Fission yeast</name>
    <dbReference type="NCBI Taxonomy" id="402676"/>
    <lineage>
        <taxon>Eukaryota</taxon>
        <taxon>Fungi</taxon>
        <taxon>Dikarya</taxon>
        <taxon>Ascomycota</taxon>
        <taxon>Taphrinomycotina</taxon>
        <taxon>Schizosaccharomycetes</taxon>
        <taxon>Schizosaccharomycetales</taxon>
        <taxon>Schizosaccharomycetaceae</taxon>
        <taxon>Schizosaccharomyces</taxon>
    </lineage>
</organism>
<dbReference type="PANTHER" id="PTHR14303:SF0">
    <property type="entry name" value="DNA POLYMERASE DELTA SUBUNIT 4"/>
    <property type="match status" value="1"/>
</dbReference>
<accession>B6JW39</accession>
<dbReference type="VEuPathDB" id="FungiDB:SJAG_05197"/>
<dbReference type="EMBL" id="KE651166">
    <property type="protein sequence ID" value="EEB05590.1"/>
    <property type="molecule type" value="Genomic_DNA"/>
</dbReference>
<feature type="compositionally biased region" description="Basic and acidic residues" evidence="1">
    <location>
        <begin position="24"/>
        <end position="41"/>
    </location>
</feature>
<dbReference type="AlphaFoldDB" id="B6JW39"/>
<dbReference type="InterPro" id="IPR007218">
    <property type="entry name" value="DNA_pol_delta_4"/>
</dbReference>
<dbReference type="STRING" id="402676.B6JW39"/>
<dbReference type="OrthoDB" id="337486at2759"/>
<dbReference type="GO" id="GO:0006260">
    <property type="term" value="P:DNA replication"/>
    <property type="evidence" value="ECO:0007669"/>
    <property type="project" value="InterPro"/>
</dbReference>
<gene>
    <name evidence="3" type="primary">cdm1</name>
    <name evidence="2" type="ORF">SJAG_05197</name>
</gene>
<proteinExistence type="predicted"/>